<feature type="domain" description="Rhodopsin" evidence="8">
    <location>
        <begin position="7"/>
        <end position="223"/>
    </location>
</feature>
<keyword evidence="3 7" id="KW-1133">Transmembrane helix</keyword>
<feature type="transmembrane region" description="Helical" evidence="7">
    <location>
        <begin position="163"/>
        <end position="185"/>
    </location>
</feature>
<dbReference type="Proteomes" id="UP000800092">
    <property type="component" value="Unassembled WGS sequence"/>
</dbReference>
<dbReference type="AlphaFoldDB" id="A0A6A6HIG2"/>
<comment type="subcellular location">
    <subcellularLocation>
        <location evidence="1">Membrane</location>
        <topology evidence="1">Multi-pass membrane protein</topology>
    </subcellularLocation>
</comment>
<feature type="region of interest" description="Disordered" evidence="6">
    <location>
        <begin position="247"/>
        <end position="295"/>
    </location>
</feature>
<dbReference type="EMBL" id="ML991778">
    <property type="protein sequence ID" value="KAF2237751.1"/>
    <property type="molecule type" value="Genomic_DNA"/>
</dbReference>
<dbReference type="Pfam" id="PF20684">
    <property type="entry name" value="Fung_rhodopsin"/>
    <property type="match status" value="1"/>
</dbReference>
<sequence>MAFLGLVTNVVIGVTWIVAAKASINSLNSLETPDQTIYDISISIRDGYIGTLLYSAATTFPKLSLGALYLRIFAQPSLRLVTWLVVWFLILNCITFTILTVLGCILSDCTSYSAIQQNVSPKHIHGRALALAYNPPNIISDVIMLALPIKTVWTLHASKARRFGLVIIFSTGIIGLAGSAVRWAFFFPRSESAANNAEILSLVEPTAYLVAACLPPTPSLFRRAADAYQSRTSSNHLSDSLKMSSLRSKMRKTRLQKDGTGDGDSALNNNHSHDGNNAFQSRAPPSTRTSSGSDTKLVGYDCLEEELFR</sequence>
<evidence type="ECO:0000313" key="10">
    <source>
        <dbReference type="Proteomes" id="UP000800092"/>
    </source>
</evidence>
<gene>
    <name evidence="9" type="ORF">EV356DRAFT_564378</name>
</gene>
<proteinExistence type="inferred from homology"/>
<evidence type="ECO:0000313" key="9">
    <source>
        <dbReference type="EMBL" id="KAF2237751.1"/>
    </source>
</evidence>
<keyword evidence="4 7" id="KW-0472">Membrane</keyword>
<feature type="transmembrane region" description="Helical" evidence="7">
    <location>
        <begin position="48"/>
        <end position="72"/>
    </location>
</feature>
<name>A0A6A6HIG2_VIRVR</name>
<evidence type="ECO:0000256" key="7">
    <source>
        <dbReference type="SAM" id="Phobius"/>
    </source>
</evidence>
<evidence type="ECO:0000259" key="8">
    <source>
        <dbReference type="Pfam" id="PF20684"/>
    </source>
</evidence>
<evidence type="ECO:0000256" key="4">
    <source>
        <dbReference type="ARBA" id="ARBA00023136"/>
    </source>
</evidence>
<evidence type="ECO:0000256" key="5">
    <source>
        <dbReference type="ARBA" id="ARBA00038359"/>
    </source>
</evidence>
<feature type="transmembrane region" description="Helical" evidence="7">
    <location>
        <begin position="6"/>
        <end position="27"/>
    </location>
</feature>
<dbReference type="OrthoDB" id="3529975at2759"/>
<accession>A0A6A6HIG2</accession>
<dbReference type="GO" id="GO:0016020">
    <property type="term" value="C:membrane"/>
    <property type="evidence" value="ECO:0007669"/>
    <property type="project" value="UniProtKB-SubCell"/>
</dbReference>
<feature type="transmembrane region" description="Helical" evidence="7">
    <location>
        <begin position="84"/>
        <end position="106"/>
    </location>
</feature>
<reference evidence="9" key="1">
    <citation type="journal article" date="2020" name="Stud. Mycol.">
        <title>101 Dothideomycetes genomes: a test case for predicting lifestyles and emergence of pathogens.</title>
        <authorList>
            <person name="Haridas S."/>
            <person name="Albert R."/>
            <person name="Binder M."/>
            <person name="Bloem J."/>
            <person name="Labutti K."/>
            <person name="Salamov A."/>
            <person name="Andreopoulos B."/>
            <person name="Baker S."/>
            <person name="Barry K."/>
            <person name="Bills G."/>
            <person name="Bluhm B."/>
            <person name="Cannon C."/>
            <person name="Castanera R."/>
            <person name="Culley D."/>
            <person name="Daum C."/>
            <person name="Ezra D."/>
            <person name="Gonzalez J."/>
            <person name="Henrissat B."/>
            <person name="Kuo A."/>
            <person name="Liang C."/>
            <person name="Lipzen A."/>
            <person name="Lutzoni F."/>
            <person name="Magnuson J."/>
            <person name="Mondo S."/>
            <person name="Nolan M."/>
            <person name="Ohm R."/>
            <person name="Pangilinan J."/>
            <person name="Park H.-J."/>
            <person name="Ramirez L."/>
            <person name="Alfaro M."/>
            <person name="Sun H."/>
            <person name="Tritt A."/>
            <person name="Yoshinaga Y."/>
            <person name="Zwiers L.-H."/>
            <person name="Turgeon B."/>
            <person name="Goodwin S."/>
            <person name="Spatafora J."/>
            <person name="Crous P."/>
            <person name="Grigoriev I."/>
        </authorList>
    </citation>
    <scope>NUCLEOTIDE SEQUENCE</scope>
    <source>
        <strain evidence="9">Tuck. ex Michener</strain>
    </source>
</reference>
<evidence type="ECO:0000256" key="3">
    <source>
        <dbReference type="ARBA" id="ARBA00022989"/>
    </source>
</evidence>
<evidence type="ECO:0000256" key="6">
    <source>
        <dbReference type="SAM" id="MobiDB-lite"/>
    </source>
</evidence>
<keyword evidence="10" id="KW-1185">Reference proteome</keyword>
<evidence type="ECO:0000256" key="1">
    <source>
        <dbReference type="ARBA" id="ARBA00004141"/>
    </source>
</evidence>
<dbReference type="InterPro" id="IPR049326">
    <property type="entry name" value="Rhodopsin_dom_fungi"/>
</dbReference>
<feature type="compositionally biased region" description="Polar residues" evidence="6">
    <location>
        <begin position="266"/>
        <end position="294"/>
    </location>
</feature>
<keyword evidence="2 7" id="KW-0812">Transmembrane</keyword>
<dbReference type="PANTHER" id="PTHR33048">
    <property type="entry name" value="PTH11-LIKE INTEGRAL MEMBRANE PROTEIN (AFU_ORTHOLOGUE AFUA_5G11245)"/>
    <property type="match status" value="1"/>
</dbReference>
<organism evidence="9 10">
    <name type="scientific">Viridothelium virens</name>
    <name type="common">Speckled blister lichen</name>
    <name type="synonym">Trypethelium virens</name>
    <dbReference type="NCBI Taxonomy" id="1048519"/>
    <lineage>
        <taxon>Eukaryota</taxon>
        <taxon>Fungi</taxon>
        <taxon>Dikarya</taxon>
        <taxon>Ascomycota</taxon>
        <taxon>Pezizomycotina</taxon>
        <taxon>Dothideomycetes</taxon>
        <taxon>Dothideomycetes incertae sedis</taxon>
        <taxon>Trypetheliales</taxon>
        <taxon>Trypetheliaceae</taxon>
        <taxon>Viridothelium</taxon>
    </lineage>
</organism>
<protein>
    <recommendedName>
        <fullName evidence="8">Rhodopsin domain-containing protein</fullName>
    </recommendedName>
</protein>
<comment type="similarity">
    <text evidence="5">Belongs to the SAT4 family.</text>
</comment>
<evidence type="ECO:0000256" key="2">
    <source>
        <dbReference type="ARBA" id="ARBA00022692"/>
    </source>
</evidence>
<dbReference type="PANTHER" id="PTHR33048:SF47">
    <property type="entry name" value="INTEGRAL MEMBRANE PROTEIN-RELATED"/>
    <property type="match status" value="1"/>
</dbReference>
<dbReference type="InterPro" id="IPR052337">
    <property type="entry name" value="SAT4-like"/>
</dbReference>